<reference evidence="4 5" key="1">
    <citation type="journal article" date="2006" name="Proc. Natl. Acad. Sci. U.S.A.">
        <title>Complete nucleotide sequence of the chlorarachniophyte nucleomorph: nature's smallest nucleus.</title>
        <authorList>
            <person name="Gilson P.R."/>
            <person name="Su V."/>
            <person name="Slamovits C.H."/>
            <person name="Reith M.E."/>
            <person name="Keeling P.J."/>
            <person name="McFadden G.I."/>
        </authorList>
    </citation>
    <scope>NUCLEOTIDE SEQUENCE [LARGE SCALE GENOMIC DNA]</scope>
    <source>
        <strain evidence="5">CCMP621</strain>
    </source>
</reference>
<keyword evidence="4" id="KW-0542">Nucleomorph</keyword>
<dbReference type="GO" id="GO:0006412">
    <property type="term" value="P:translation"/>
    <property type="evidence" value="ECO:0007669"/>
    <property type="project" value="InterPro"/>
</dbReference>
<evidence type="ECO:0000313" key="4">
    <source>
        <dbReference type="EMBL" id="ABA27213.1"/>
    </source>
</evidence>
<geneLocation type="nucleomorph" evidence="4"/>
<gene>
    <name evidence="4" type="primary">rpl15</name>
</gene>
<dbReference type="PANTHER" id="PTHR11880:SF2">
    <property type="entry name" value="SMALL RIBOSOMAL SUBUNIT PROTEIN US19"/>
    <property type="match status" value="1"/>
</dbReference>
<evidence type="ECO:0000256" key="2">
    <source>
        <dbReference type="ARBA" id="ARBA00022980"/>
    </source>
</evidence>
<dbReference type="Proteomes" id="UP000243425">
    <property type="component" value="Nucleomorph 1"/>
</dbReference>
<dbReference type="InterPro" id="IPR002222">
    <property type="entry name" value="Ribosomal_uS19"/>
</dbReference>
<keyword evidence="3" id="KW-0687">Ribonucleoprotein</keyword>
<dbReference type="Gene3D" id="3.30.860.10">
    <property type="entry name" value="30s Ribosomal Protein S19, Chain A"/>
    <property type="match status" value="1"/>
</dbReference>
<evidence type="ECO:0000313" key="5">
    <source>
        <dbReference type="Proteomes" id="UP000243425"/>
    </source>
</evidence>
<dbReference type="GeneID" id="5788455"/>
<dbReference type="EMBL" id="DQ158856">
    <property type="protein sequence ID" value="ABA27213.1"/>
    <property type="molecule type" value="Genomic_DNA"/>
</dbReference>
<dbReference type="GO" id="GO:0022627">
    <property type="term" value="C:cytosolic small ribosomal subunit"/>
    <property type="evidence" value="ECO:0007669"/>
    <property type="project" value="TreeGrafter"/>
</dbReference>
<protein>
    <submittedName>
        <fullName evidence="4">Ribosomal protein L15</fullName>
    </submittedName>
</protein>
<keyword evidence="2 4" id="KW-0689">Ribosomal protein</keyword>
<comment type="similarity">
    <text evidence="1">Belongs to the universal ribosomal protein uS19 family.</text>
</comment>
<dbReference type="GO" id="GO:0003735">
    <property type="term" value="F:structural constituent of ribosome"/>
    <property type="evidence" value="ECO:0007669"/>
    <property type="project" value="InterPro"/>
</dbReference>
<evidence type="ECO:0000256" key="3">
    <source>
        <dbReference type="ARBA" id="ARBA00023274"/>
    </source>
</evidence>
<dbReference type="HAMAP" id="MF_00531">
    <property type="entry name" value="Ribosomal_uS19"/>
    <property type="match status" value="1"/>
</dbReference>
<evidence type="ECO:0000256" key="1">
    <source>
        <dbReference type="ARBA" id="ARBA00007345"/>
    </source>
</evidence>
<dbReference type="RefSeq" id="XP_001712825.1">
    <property type="nucleotide sequence ID" value="XM_001712773.1"/>
</dbReference>
<dbReference type="PROSITE" id="PS00323">
    <property type="entry name" value="RIBOSOMAL_S19"/>
    <property type="match status" value="1"/>
</dbReference>
<name>Q3LWF2_BIGNA</name>
<proteinExistence type="inferred from homology"/>
<dbReference type="InterPro" id="IPR023575">
    <property type="entry name" value="Ribosomal_uS19_SF"/>
</dbReference>
<dbReference type="PIRSF" id="PIRSF002144">
    <property type="entry name" value="Ribosomal_S19"/>
    <property type="match status" value="1"/>
</dbReference>
<sequence>MILSKKAIKDKIINSEKTKYYKGINVKKYDLSDEKFILSTMNNRSKRKLYRYMKTKKNLKSNQHLLLNFFDKLFNRKTNDKLKTHVRNCIITPSMINKKIYVYNGNSYSYIELQTLMLGKFLGEFSLTYKPVKHGNPGIGATHSSRFIPLR</sequence>
<dbReference type="SUPFAM" id="SSF54570">
    <property type="entry name" value="Ribosomal protein S19"/>
    <property type="match status" value="1"/>
</dbReference>
<dbReference type="GO" id="GO:0003723">
    <property type="term" value="F:RNA binding"/>
    <property type="evidence" value="ECO:0007669"/>
    <property type="project" value="InterPro"/>
</dbReference>
<dbReference type="Pfam" id="PF00203">
    <property type="entry name" value="Ribosomal_S19"/>
    <property type="match status" value="1"/>
</dbReference>
<dbReference type="InterPro" id="IPR020934">
    <property type="entry name" value="Ribosomal_uS19_CS"/>
</dbReference>
<dbReference type="GO" id="GO:0000028">
    <property type="term" value="P:ribosomal small subunit assembly"/>
    <property type="evidence" value="ECO:0007669"/>
    <property type="project" value="TreeGrafter"/>
</dbReference>
<organism evidence="4 5">
    <name type="scientific">Bigelowiella natans</name>
    <name type="common">Pedinomonas minutissima</name>
    <name type="synonym">Chlorarachnion sp. (strain CCMP621)</name>
    <dbReference type="NCBI Taxonomy" id="227086"/>
    <lineage>
        <taxon>Eukaryota</taxon>
        <taxon>Sar</taxon>
        <taxon>Rhizaria</taxon>
        <taxon>Cercozoa</taxon>
        <taxon>Chlorarachniophyceae</taxon>
        <taxon>Bigelowiella</taxon>
    </lineage>
</organism>
<dbReference type="PANTHER" id="PTHR11880">
    <property type="entry name" value="RIBOSOMAL PROTEIN S19P FAMILY MEMBER"/>
    <property type="match status" value="1"/>
</dbReference>
<accession>Q3LWF2</accession>
<dbReference type="AlphaFoldDB" id="Q3LWF2"/>